<evidence type="ECO:0000313" key="10">
    <source>
        <dbReference type="Proteomes" id="UP000742786"/>
    </source>
</evidence>
<dbReference type="GO" id="GO:1902758">
    <property type="term" value="P:bis(molybdopterin guanine dinucleotide)molybdenum biosynthetic process"/>
    <property type="evidence" value="ECO:0007669"/>
    <property type="project" value="TreeGrafter"/>
</dbReference>
<dbReference type="NCBIfam" id="TIGR02665">
    <property type="entry name" value="molyb_mobA"/>
    <property type="match status" value="1"/>
</dbReference>
<dbReference type="Proteomes" id="UP000742786">
    <property type="component" value="Unassembled WGS sequence"/>
</dbReference>
<evidence type="ECO:0000256" key="1">
    <source>
        <dbReference type="ARBA" id="ARBA00022490"/>
    </source>
</evidence>
<dbReference type="CDD" id="cd02503">
    <property type="entry name" value="MobA"/>
    <property type="match status" value="1"/>
</dbReference>
<sequence length="181" mass="19706">MGGLDKALLPLNGRPMIEWVIDRFRPQVDSLILNCNSHEAALAALGYPIIIDVIAGYPGPLAGLHAGITCANTELLACVPCDVPLLPSDMVVRLHQALTTTKADIAVARTSSGLQPTFLLCRCTLGPSIEDFLAGGRRVFWHWLTRQRYVEVAFADEAAFSNINTPQDMERIAFSLTACRT</sequence>
<evidence type="ECO:0000313" key="9">
    <source>
        <dbReference type="EMBL" id="CAG4882850.1"/>
    </source>
</evidence>
<keyword evidence="1" id="KW-0963">Cytoplasm</keyword>
<evidence type="ECO:0000256" key="4">
    <source>
        <dbReference type="ARBA" id="ARBA00022741"/>
    </source>
</evidence>
<dbReference type="PANTHER" id="PTHR19136">
    <property type="entry name" value="MOLYBDENUM COFACTOR GUANYLYLTRANSFERASE"/>
    <property type="match status" value="1"/>
</dbReference>
<evidence type="ECO:0000256" key="5">
    <source>
        <dbReference type="ARBA" id="ARBA00022842"/>
    </source>
</evidence>
<evidence type="ECO:0000256" key="2">
    <source>
        <dbReference type="ARBA" id="ARBA00022679"/>
    </source>
</evidence>
<accession>A0A916N847</accession>
<keyword evidence="6" id="KW-0342">GTP-binding</keyword>
<evidence type="ECO:0000256" key="6">
    <source>
        <dbReference type="ARBA" id="ARBA00023134"/>
    </source>
</evidence>
<dbReference type="PANTHER" id="PTHR19136:SF81">
    <property type="entry name" value="MOLYBDENUM COFACTOR GUANYLYLTRANSFERASE"/>
    <property type="match status" value="1"/>
</dbReference>
<keyword evidence="9" id="KW-0548">Nucleotidyltransferase</keyword>
<keyword evidence="3" id="KW-0479">Metal-binding</keyword>
<evidence type="ECO:0000256" key="7">
    <source>
        <dbReference type="ARBA" id="ARBA00023150"/>
    </source>
</evidence>
<dbReference type="EMBL" id="CAJQUM010000001">
    <property type="protein sequence ID" value="CAG4882850.1"/>
    <property type="molecule type" value="Genomic_DNA"/>
</dbReference>
<dbReference type="AlphaFoldDB" id="A0A916N847"/>
<dbReference type="GO" id="GO:0046872">
    <property type="term" value="F:metal ion binding"/>
    <property type="evidence" value="ECO:0007669"/>
    <property type="project" value="UniProtKB-KW"/>
</dbReference>
<name>A0A916N847_9PROT</name>
<keyword evidence="2 9" id="KW-0808">Transferase</keyword>
<dbReference type="InterPro" id="IPR029044">
    <property type="entry name" value="Nucleotide-diphossugar_trans"/>
</dbReference>
<gene>
    <name evidence="9" type="primary">mobA</name>
    <name evidence="9" type="ORF">GTOL_10732</name>
</gene>
<protein>
    <submittedName>
        <fullName evidence="9">Molybdenum cofactor guanylyltransferase</fullName>
        <ecNumber evidence="9">2.7.7.77</ecNumber>
    </submittedName>
</protein>
<keyword evidence="5" id="KW-0460">Magnesium</keyword>
<comment type="caution">
    <text evidence="9">The sequence shown here is derived from an EMBL/GenBank/DDBJ whole genome shotgun (WGS) entry which is preliminary data.</text>
</comment>
<dbReference type="Pfam" id="PF12804">
    <property type="entry name" value="NTP_transf_3"/>
    <property type="match status" value="1"/>
</dbReference>
<feature type="domain" description="MobA-like NTP transferase" evidence="8">
    <location>
        <begin position="1"/>
        <end position="139"/>
    </location>
</feature>
<dbReference type="SUPFAM" id="SSF53448">
    <property type="entry name" value="Nucleotide-diphospho-sugar transferases"/>
    <property type="match status" value="1"/>
</dbReference>
<dbReference type="InterPro" id="IPR025877">
    <property type="entry name" value="MobA-like_NTP_Trfase"/>
</dbReference>
<evidence type="ECO:0000256" key="3">
    <source>
        <dbReference type="ARBA" id="ARBA00022723"/>
    </source>
</evidence>
<evidence type="ECO:0000259" key="8">
    <source>
        <dbReference type="Pfam" id="PF12804"/>
    </source>
</evidence>
<proteinExistence type="predicted"/>
<keyword evidence="10" id="KW-1185">Reference proteome</keyword>
<dbReference type="GO" id="GO:0005525">
    <property type="term" value="F:GTP binding"/>
    <property type="evidence" value="ECO:0007669"/>
    <property type="project" value="UniProtKB-KW"/>
</dbReference>
<dbReference type="GO" id="GO:0061603">
    <property type="term" value="F:molybdenum cofactor guanylyltransferase activity"/>
    <property type="evidence" value="ECO:0007669"/>
    <property type="project" value="UniProtKB-EC"/>
</dbReference>
<dbReference type="EC" id="2.7.7.77" evidence="9"/>
<keyword evidence="4" id="KW-0547">Nucleotide-binding</keyword>
<dbReference type="InterPro" id="IPR013482">
    <property type="entry name" value="Molybde_CF_guanTrfase"/>
</dbReference>
<reference evidence="9" key="1">
    <citation type="submission" date="2021-04" db="EMBL/GenBank/DDBJ databases">
        <authorList>
            <person name="Hornung B."/>
        </authorList>
    </citation>
    <scope>NUCLEOTIDE SEQUENCE</scope>
    <source>
        <strain evidence="9">G5G6</strain>
    </source>
</reference>
<dbReference type="Gene3D" id="3.90.550.10">
    <property type="entry name" value="Spore Coat Polysaccharide Biosynthesis Protein SpsA, Chain A"/>
    <property type="match status" value="1"/>
</dbReference>
<organism evidence="9 10">
    <name type="scientific">Georgfuchsia toluolica</name>
    <dbReference type="NCBI Taxonomy" id="424218"/>
    <lineage>
        <taxon>Bacteria</taxon>
        <taxon>Pseudomonadati</taxon>
        <taxon>Pseudomonadota</taxon>
        <taxon>Betaproteobacteria</taxon>
        <taxon>Nitrosomonadales</taxon>
        <taxon>Sterolibacteriaceae</taxon>
        <taxon>Georgfuchsia</taxon>
    </lineage>
</organism>
<keyword evidence="7" id="KW-0501">Molybdenum cofactor biosynthesis</keyword>